<dbReference type="Gene3D" id="3.30.420.40">
    <property type="match status" value="1"/>
</dbReference>
<proteinExistence type="inferred from homology"/>
<dbReference type="GO" id="GO:0008865">
    <property type="term" value="F:fructokinase activity"/>
    <property type="evidence" value="ECO:0007669"/>
    <property type="project" value="TreeGrafter"/>
</dbReference>
<sequence length="380" mass="39559">MKLSLSELQDVRRTLAARTVFGLSTPGTEIAALPAYLAPPPDGMSGRAVVVDAGGTNLRAAVVELSPGGVSRIVAGPAPAKFPGGPEIAGDAFFDVQAELVERLGAVHGLPVGYCFSYPSETLPSLDARLLRWTKGVQVSGVEGTCVGERLGRALAARKLRPGPVRVLNDTVASLLGGAFAHGGSQPAAFIGLIVGTGTNMATFLPAGRIPKLRTGHFVAPMAVNLENGNYNPPHLQPFDAEVDASSENPGAQRFEKAVSGAYLPRLFARLCPEHAPLASSAELVRLRDEGTGEARRVAGELLQRSADLVAAAIAAVVDVLDTPPGVGILAEGSLFWGDPRYAPRVQETLRALLGSSVEPRIARHEHVNLIGSACAALFA</sequence>
<feature type="domain" description="Hexokinase C-terminal" evidence="11">
    <location>
        <begin position="191"/>
        <end position="270"/>
    </location>
</feature>
<protein>
    <recommendedName>
        <fullName evidence="14">Hexokinase</fullName>
    </recommendedName>
</protein>
<comment type="similarity">
    <text evidence="3">Belongs to the hexokinase family.</text>
</comment>
<keyword evidence="4" id="KW-0808">Transferase</keyword>
<dbReference type="PANTHER" id="PTHR19443:SF16">
    <property type="entry name" value="HEXOKINASE TYPE 1-RELATED"/>
    <property type="match status" value="1"/>
</dbReference>
<dbReference type="GO" id="GO:0005536">
    <property type="term" value="F:D-glucose binding"/>
    <property type="evidence" value="ECO:0007669"/>
    <property type="project" value="InterPro"/>
</dbReference>
<keyword evidence="5" id="KW-0547">Nucleotide-binding</keyword>
<keyword evidence="7" id="KW-0067">ATP-binding</keyword>
<comment type="caution">
    <text evidence="12">The sequence shown here is derived from an EMBL/GenBank/DDBJ whole genome shotgun (WGS) entry which is preliminary data.</text>
</comment>
<feature type="domain" description="Hexokinase N-terminal" evidence="10">
    <location>
        <begin position="2"/>
        <end position="179"/>
    </location>
</feature>
<evidence type="ECO:0000256" key="9">
    <source>
        <dbReference type="ARBA" id="ARBA00047905"/>
    </source>
</evidence>
<dbReference type="GO" id="GO:0004340">
    <property type="term" value="F:glucokinase activity"/>
    <property type="evidence" value="ECO:0007669"/>
    <property type="project" value="TreeGrafter"/>
</dbReference>
<dbReference type="GO" id="GO:0006096">
    <property type="term" value="P:glycolytic process"/>
    <property type="evidence" value="ECO:0007669"/>
    <property type="project" value="UniProtKB-UniPathway"/>
</dbReference>
<dbReference type="GO" id="GO:0006006">
    <property type="term" value="P:glucose metabolic process"/>
    <property type="evidence" value="ECO:0007669"/>
    <property type="project" value="TreeGrafter"/>
</dbReference>
<name>A0A150PQB1_SORCE</name>
<dbReference type="GO" id="GO:0005829">
    <property type="term" value="C:cytosol"/>
    <property type="evidence" value="ECO:0007669"/>
    <property type="project" value="TreeGrafter"/>
</dbReference>
<evidence type="ECO:0000259" key="11">
    <source>
        <dbReference type="Pfam" id="PF03727"/>
    </source>
</evidence>
<dbReference type="GO" id="GO:0005524">
    <property type="term" value="F:ATP binding"/>
    <property type="evidence" value="ECO:0007669"/>
    <property type="project" value="UniProtKB-KW"/>
</dbReference>
<dbReference type="InterPro" id="IPR001312">
    <property type="entry name" value="Hexokinase"/>
</dbReference>
<evidence type="ECO:0000313" key="12">
    <source>
        <dbReference type="EMBL" id="KYF57852.1"/>
    </source>
</evidence>
<gene>
    <name evidence="12" type="ORF">BE08_02160</name>
</gene>
<evidence type="ECO:0000256" key="3">
    <source>
        <dbReference type="ARBA" id="ARBA00009225"/>
    </source>
</evidence>
<dbReference type="Pfam" id="PF03727">
    <property type="entry name" value="Hexokinase_2"/>
    <property type="match status" value="2"/>
</dbReference>
<dbReference type="InterPro" id="IPR022672">
    <property type="entry name" value="Hexokinase_N"/>
</dbReference>
<reference evidence="12 13" key="1">
    <citation type="submission" date="2014-02" db="EMBL/GenBank/DDBJ databases">
        <title>The small core and large imbalanced accessory genome model reveals a collaborative survival strategy of Sorangium cellulosum strains in nature.</title>
        <authorList>
            <person name="Han K."/>
            <person name="Peng R."/>
            <person name="Blom J."/>
            <person name="Li Y.-Z."/>
        </authorList>
    </citation>
    <scope>NUCLEOTIDE SEQUENCE [LARGE SCALE GENOMIC DNA]</scope>
    <source>
        <strain evidence="12 13">So0157-25</strain>
    </source>
</reference>
<evidence type="ECO:0000256" key="2">
    <source>
        <dbReference type="ARBA" id="ARBA00005007"/>
    </source>
</evidence>
<dbReference type="UniPathway" id="UPA00109">
    <property type="reaction ID" value="UER00180"/>
</dbReference>
<feature type="domain" description="Hexokinase C-terminal" evidence="11">
    <location>
        <begin position="296"/>
        <end position="378"/>
    </location>
</feature>
<dbReference type="EMBL" id="JELY01000852">
    <property type="protein sequence ID" value="KYF57852.1"/>
    <property type="molecule type" value="Genomic_DNA"/>
</dbReference>
<accession>A0A150PQB1</accession>
<evidence type="ECO:0000313" key="13">
    <source>
        <dbReference type="Proteomes" id="UP000075420"/>
    </source>
</evidence>
<keyword evidence="6" id="KW-0418">Kinase</keyword>
<evidence type="ECO:0000259" key="10">
    <source>
        <dbReference type="Pfam" id="PF00349"/>
    </source>
</evidence>
<organism evidence="12 13">
    <name type="scientific">Sorangium cellulosum</name>
    <name type="common">Polyangium cellulosum</name>
    <dbReference type="NCBI Taxonomy" id="56"/>
    <lineage>
        <taxon>Bacteria</taxon>
        <taxon>Pseudomonadati</taxon>
        <taxon>Myxococcota</taxon>
        <taxon>Polyangia</taxon>
        <taxon>Polyangiales</taxon>
        <taxon>Polyangiaceae</taxon>
        <taxon>Sorangium</taxon>
    </lineage>
</organism>
<dbReference type="SUPFAM" id="SSF53067">
    <property type="entry name" value="Actin-like ATPase domain"/>
    <property type="match status" value="2"/>
</dbReference>
<dbReference type="Pfam" id="PF00349">
    <property type="entry name" value="Hexokinase_1"/>
    <property type="match status" value="1"/>
</dbReference>
<dbReference type="PANTHER" id="PTHR19443">
    <property type="entry name" value="HEXOKINASE"/>
    <property type="match status" value="1"/>
</dbReference>
<keyword evidence="8" id="KW-0324">Glycolysis</keyword>
<comment type="catalytic activity">
    <reaction evidence="9">
        <text>D-fructose + ATP = D-fructose 6-phosphate + ADP + H(+)</text>
        <dbReference type="Rhea" id="RHEA:16125"/>
        <dbReference type="ChEBI" id="CHEBI:15378"/>
        <dbReference type="ChEBI" id="CHEBI:30616"/>
        <dbReference type="ChEBI" id="CHEBI:37721"/>
        <dbReference type="ChEBI" id="CHEBI:61527"/>
        <dbReference type="ChEBI" id="CHEBI:456216"/>
        <dbReference type="EC" id="2.7.1.1"/>
    </reaction>
    <physiologicalReaction direction="left-to-right" evidence="9">
        <dbReference type="Rhea" id="RHEA:16126"/>
    </physiologicalReaction>
</comment>
<evidence type="ECO:0000256" key="6">
    <source>
        <dbReference type="ARBA" id="ARBA00022777"/>
    </source>
</evidence>
<dbReference type="PRINTS" id="PR00475">
    <property type="entry name" value="HEXOKINASE"/>
</dbReference>
<dbReference type="CDD" id="cd24000">
    <property type="entry name" value="ASKHA_NBD_HK"/>
    <property type="match status" value="1"/>
</dbReference>
<dbReference type="Proteomes" id="UP000075420">
    <property type="component" value="Unassembled WGS sequence"/>
</dbReference>
<comment type="pathway">
    <text evidence="1">Carbohydrate degradation.</text>
</comment>
<dbReference type="AlphaFoldDB" id="A0A150PQB1"/>
<evidence type="ECO:0000256" key="7">
    <source>
        <dbReference type="ARBA" id="ARBA00022840"/>
    </source>
</evidence>
<evidence type="ECO:0000256" key="1">
    <source>
        <dbReference type="ARBA" id="ARBA00004921"/>
    </source>
</evidence>
<dbReference type="InterPro" id="IPR022673">
    <property type="entry name" value="Hexokinase_C"/>
</dbReference>
<evidence type="ECO:0000256" key="5">
    <source>
        <dbReference type="ARBA" id="ARBA00022741"/>
    </source>
</evidence>
<dbReference type="Gene3D" id="3.40.367.20">
    <property type="match status" value="2"/>
</dbReference>
<dbReference type="InterPro" id="IPR043129">
    <property type="entry name" value="ATPase_NBD"/>
</dbReference>
<comment type="pathway">
    <text evidence="2">Carbohydrate metabolism.</text>
</comment>
<evidence type="ECO:0000256" key="4">
    <source>
        <dbReference type="ARBA" id="ARBA00022679"/>
    </source>
</evidence>
<evidence type="ECO:0008006" key="14">
    <source>
        <dbReference type="Google" id="ProtNLM"/>
    </source>
</evidence>
<dbReference type="GO" id="GO:0001678">
    <property type="term" value="P:intracellular glucose homeostasis"/>
    <property type="evidence" value="ECO:0007669"/>
    <property type="project" value="InterPro"/>
</dbReference>
<evidence type="ECO:0000256" key="8">
    <source>
        <dbReference type="ARBA" id="ARBA00023152"/>
    </source>
</evidence>
<dbReference type="PROSITE" id="PS51748">
    <property type="entry name" value="HEXOKINASE_2"/>
    <property type="match status" value="1"/>
</dbReference>